<dbReference type="SUPFAM" id="SSF55469">
    <property type="entry name" value="FMN-dependent nitroreductase-like"/>
    <property type="match status" value="1"/>
</dbReference>
<dbReference type="OrthoDB" id="9809288at2"/>
<dbReference type="GO" id="GO:0046857">
    <property type="term" value="F:oxidoreductase activity, acting on other nitrogenous compounds as donors, with NAD or NADP as acceptor"/>
    <property type="evidence" value="ECO:0007669"/>
    <property type="project" value="TreeGrafter"/>
</dbReference>
<evidence type="ECO:0000256" key="4">
    <source>
        <dbReference type="ARBA" id="ARBA00022643"/>
    </source>
</evidence>
<dbReference type="EMBL" id="CP032626">
    <property type="protein sequence ID" value="AYF92207.1"/>
    <property type="molecule type" value="Genomic_DNA"/>
</dbReference>
<accession>A0A387AQL3</accession>
<keyword evidence="3" id="KW-0285">Flavoprotein</keyword>
<evidence type="ECO:0000259" key="8">
    <source>
        <dbReference type="Pfam" id="PF00881"/>
    </source>
</evidence>
<evidence type="ECO:0000256" key="3">
    <source>
        <dbReference type="ARBA" id="ARBA00022630"/>
    </source>
</evidence>
<dbReference type="KEGG" id="abom:D7I45_01225"/>
<name>A0A387AQL3_9LACO</name>
<dbReference type="InterPro" id="IPR000415">
    <property type="entry name" value="Nitroreductase-like"/>
</dbReference>
<dbReference type="InterPro" id="IPR029479">
    <property type="entry name" value="Nitroreductase"/>
</dbReference>
<dbReference type="Gene3D" id="3.40.109.10">
    <property type="entry name" value="NADH Oxidase"/>
    <property type="match status" value="1"/>
</dbReference>
<gene>
    <name evidence="9" type="ORF">D7I45_01225</name>
</gene>
<evidence type="ECO:0000256" key="2">
    <source>
        <dbReference type="ARBA" id="ARBA00007118"/>
    </source>
</evidence>
<evidence type="ECO:0000256" key="5">
    <source>
        <dbReference type="ARBA" id="ARBA00022857"/>
    </source>
</evidence>
<dbReference type="Proteomes" id="UP000272003">
    <property type="component" value="Chromosome"/>
</dbReference>
<dbReference type="RefSeq" id="WP_120783981.1">
    <property type="nucleotide sequence ID" value="NZ_CP032626.1"/>
</dbReference>
<evidence type="ECO:0000313" key="10">
    <source>
        <dbReference type="Proteomes" id="UP000272003"/>
    </source>
</evidence>
<proteinExistence type="inferred from homology"/>
<keyword evidence="6" id="KW-0560">Oxidoreductase</keyword>
<sequence length="218" mass="24990">MDKNEEIIKTAHRRYATKKFNPNKKISDKDWNTIMEVARLSPSSFGFSPWKFLLIENDDIKKAIYNDAWGAQNSLDGASHFVVVLARKNVTATSEQVQHITEAVQDHTFSPDSAFTKKFTDFQENDFDLNSERTLFDWASKQTYIAVANMMTAAAELDLDSCPIEGFNRKKVNDTLASKGLFDPEKWEVSLMAGFGYRDQDITPKKRQPMEEIYKVVK</sequence>
<dbReference type="InterPro" id="IPR033878">
    <property type="entry name" value="NfsB-like"/>
</dbReference>
<protein>
    <submittedName>
        <fullName evidence="9">NAD(P)H-dependent oxidoreductase</fullName>
    </submittedName>
</protein>
<dbReference type="CDD" id="cd02149">
    <property type="entry name" value="NfsB-like"/>
    <property type="match status" value="1"/>
</dbReference>
<feature type="domain" description="Nitroreductase" evidence="8">
    <location>
        <begin position="13"/>
        <end position="197"/>
    </location>
</feature>
<keyword evidence="4" id="KW-0288">FMN</keyword>
<dbReference type="InterPro" id="IPR050627">
    <property type="entry name" value="Nitroreductase/BluB"/>
</dbReference>
<keyword evidence="10" id="KW-1185">Reference proteome</keyword>
<dbReference type="AlphaFoldDB" id="A0A387AQL3"/>
<dbReference type="PANTHER" id="PTHR23026">
    <property type="entry name" value="NADPH NITROREDUCTASE"/>
    <property type="match status" value="1"/>
</dbReference>
<comment type="similarity">
    <text evidence="2">Belongs to the nitroreductase family.</text>
</comment>
<evidence type="ECO:0000256" key="6">
    <source>
        <dbReference type="ARBA" id="ARBA00023002"/>
    </source>
</evidence>
<evidence type="ECO:0000313" key="9">
    <source>
        <dbReference type="EMBL" id="AYF92207.1"/>
    </source>
</evidence>
<dbReference type="Pfam" id="PF00881">
    <property type="entry name" value="Nitroreductase"/>
    <property type="match status" value="1"/>
</dbReference>
<dbReference type="GO" id="GO:0046256">
    <property type="term" value="P:2,4,6-trinitrotoluene catabolic process"/>
    <property type="evidence" value="ECO:0007669"/>
    <property type="project" value="TreeGrafter"/>
</dbReference>
<organism evidence="9 10">
    <name type="scientific">Apilactobacillus bombintestini</name>
    <dbReference type="NCBI Taxonomy" id="2419772"/>
    <lineage>
        <taxon>Bacteria</taxon>
        <taxon>Bacillati</taxon>
        <taxon>Bacillota</taxon>
        <taxon>Bacilli</taxon>
        <taxon>Lactobacillales</taxon>
        <taxon>Lactobacillaceae</taxon>
        <taxon>Apilactobacillus</taxon>
    </lineage>
</organism>
<keyword evidence="5" id="KW-0521">NADP</keyword>
<dbReference type="GO" id="GO:0005829">
    <property type="term" value="C:cytosol"/>
    <property type="evidence" value="ECO:0007669"/>
    <property type="project" value="TreeGrafter"/>
</dbReference>
<keyword evidence="7" id="KW-0520">NAD</keyword>
<comment type="cofactor">
    <cofactor evidence="1">
        <name>FMN</name>
        <dbReference type="ChEBI" id="CHEBI:58210"/>
    </cofactor>
</comment>
<evidence type="ECO:0000256" key="1">
    <source>
        <dbReference type="ARBA" id="ARBA00001917"/>
    </source>
</evidence>
<evidence type="ECO:0000256" key="7">
    <source>
        <dbReference type="ARBA" id="ARBA00023027"/>
    </source>
</evidence>
<dbReference type="PANTHER" id="PTHR23026:SF125">
    <property type="entry name" value="OXYGEN-INSENSITIVE NAD(P)H NITROREDUCTASE"/>
    <property type="match status" value="1"/>
</dbReference>
<reference evidence="9 10" key="1">
    <citation type="submission" date="2018-09" db="EMBL/GenBank/DDBJ databases">
        <title>Genome sequencing of strain BHWM-4.</title>
        <authorList>
            <person name="Heo J."/>
            <person name="Kim S.-J."/>
            <person name="Kwon S.-W."/>
        </authorList>
    </citation>
    <scope>NUCLEOTIDE SEQUENCE [LARGE SCALE GENOMIC DNA]</scope>
    <source>
        <strain evidence="9 10">BHWM-4</strain>
    </source>
</reference>